<keyword evidence="4" id="KW-0268">Exocytosis</keyword>
<feature type="compositionally biased region" description="Low complexity" evidence="15">
    <location>
        <begin position="536"/>
        <end position="548"/>
    </location>
</feature>
<feature type="compositionally biased region" description="Basic and acidic residues" evidence="15">
    <location>
        <begin position="824"/>
        <end position="854"/>
    </location>
</feature>
<feature type="compositionally biased region" description="Polar residues" evidence="15">
    <location>
        <begin position="881"/>
        <end position="912"/>
    </location>
</feature>
<evidence type="ECO:0000256" key="2">
    <source>
        <dbReference type="ARBA" id="ARBA00004613"/>
    </source>
</evidence>
<feature type="repeat" description="ANK" evidence="14">
    <location>
        <begin position="135"/>
        <end position="157"/>
    </location>
</feature>
<dbReference type="Proteomes" id="UP001497382">
    <property type="component" value="Unassembled WGS sequence"/>
</dbReference>
<evidence type="ECO:0008006" key="18">
    <source>
        <dbReference type="Google" id="ProtNLM"/>
    </source>
</evidence>
<evidence type="ECO:0000256" key="1">
    <source>
        <dbReference type="ARBA" id="ARBA00004175"/>
    </source>
</evidence>
<feature type="compositionally biased region" description="Basic residues" evidence="15">
    <location>
        <begin position="433"/>
        <end position="447"/>
    </location>
</feature>
<feature type="region of interest" description="Disordered" evidence="15">
    <location>
        <begin position="1098"/>
        <end position="1197"/>
    </location>
</feature>
<feature type="region of interest" description="Disordered" evidence="15">
    <location>
        <begin position="332"/>
        <end position="976"/>
    </location>
</feature>
<comment type="subcellular location">
    <subcellularLocation>
        <location evidence="3">Cell projection</location>
        <location evidence="3">Stereocilium</location>
    </subcellularLocation>
    <subcellularLocation>
        <location evidence="2">Secreted</location>
    </subcellularLocation>
    <subcellularLocation>
        <location evidence="1">Target cell membrane</location>
    </subcellularLocation>
</comment>
<dbReference type="GO" id="GO:0044218">
    <property type="term" value="C:other organism cell membrane"/>
    <property type="evidence" value="ECO:0007669"/>
    <property type="project" value="UniProtKB-KW"/>
</dbReference>
<feature type="compositionally biased region" description="Polar residues" evidence="15">
    <location>
        <begin position="378"/>
        <end position="393"/>
    </location>
</feature>
<dbReference type="AlphaFoldDB" id="A0AAV1ZQX8"/>
<dbReference type="SMART" id="SM00248">
    <property type="entry name" value="ANK"/>
    <property type="match status" value="8"/>
</dbReference>
<dbReference type="SUPFAM" id="SSF48403">
    <property type="entry name" value="Ankyrin repeat"/>
    <property type="match status" value="1"/>
</dbReference>
<dbReference type="PANTHER" id="PTHR24153:SF8">
    <property type="entry name" value="FORKED, ISOFORM F"/>
    <property type="match status" value="1"/>
</dbReference>
<dbReference type="GO" id="GO:0032420">
    <property type="term" value="C:stereocilium"/>
    <property type="evidence" value="ECO:0007669"/>
    <property type="project" value="UniProtKB-SubCell"/>
</dbReference>
<reference evidence="16 17" key="1">
    <citation type="submission" date="2024-04" db="EMBL/GenBank/DDBJ databases">
        <authorList>
            <person name="Rising A."/>
            <person name="Reimegard J."/>
            <person name="Sonavane S."/>
            <person name="Akerstrom W."/>
            <person name="Nylinder S."/>
            <person name="Hedman E."/>
            <person name="Kallberg Y."/>
        </authorList>
    </citation>
    <scope>NUCLEOTIDE SEQUENCE [LARGE SCALE GENOMIC DNA]</scope>
</reference>
<keyword evidence="13" id="KW-0472">Membrane</keyword>
<accession>A0AAV1ZQX8</accession>
<keyword evidence="12 14" id="KW-0040">ANK repeat</keyword>
<evidence type="ECO:0000256" key="15">
    <source>
        <dbReference type="SAM" id="MobiDB-lite"/>
    </source>
</evidence>
<dbReference type="InterPro" id="IPR002110">
    <property type="entry name" value="Ankyrin_rpt"/>
</dbReference>
<name>A0AAV1ZQX8_9ARAC</name>
<evidence type="ECO:0000256" key="9">
    <source>
        <dbReference type="ARBA" id="ARBA00022737"/>
    </source>
</evidence>
<feature type="repeat" description="ANK" evidence="14">
    <location>
        <begin position="169"/>
        <end position="201"/>
    </location>
</feature>
<feature type="repeat" description="ANK" evidence="14">
    <location>
        <begin position="204"/>
        <end position="225"/>
    </location>
</feature>
<dbReference type="Pfam" id="PF13637">
    <property type="entry name" value="Ank_4"/>
    <property type="match status" value="1"/>
</dbReference>
<evidence type="ECO:0000256" key="7">
    <source>
        <dbReference type="ARBA" id="ARBA00022656"/>
    </source>
</evidence>
<evidence type="ECO:0000256" key="10">
    <source>
        <dbReference type="ARBA" id="ARBA00022740"/>
    </source>
</evidence>
<evidence type="ECO:0000256" key="4">
    <source>
        <dbReference type="ARBA" id="ARBA00022483"/>
    </source>
</evidence>
<feature type="repeat" description="ANK" evidence="14">
    <location>
        <begin position="272"/>
        <end position="304"/>
    </location>
</feature>
<feature type="compositionally biased region" description="Basic and acidic residues" evidence="15">
    <location>
        <begin position="701"/>
        <end position="714"/>
    </location>
</feature>
<evidence type="ECO:0000256" key="12">
    <source>
        <dbReference type="ARBA" id="ARBA00023043"/>
    </source>
</evidence>
<comment type="caution">
    <text evidence="16">The sequence shown here is derived from an EMBL/GenBank/DDBJ whole genome shotgun (WGS) entry which is preliminary data.</text>
</comment>
<feature type="compositionally biased region" description="Pro residues" evidence="15">
    <location>
        <begin position="778"/>
        <end position="788"/>
    </location>
</feature>
<feature type="compositionally biased region" description="Low complexity" evidence="15">
    <location>
        <begin position="559"/>
        <end position="596"/>
    </location>
</feature>
<evidence type="ECO:0000256" key="8">
    <source>
        <dbReference type="ARBA" id="ARBA00022699"/>
    </source>
</evidence>
<feature type="compositionally biased region" description="Basic and acidic residues" evidence="15">
    <location>
        <begin position="936"/>
        <end position="949"/>
    </location>
</feature>
<feature type="compositionally biased region" description="Basic and acidic residues" evidence="15">
    <location>
        <begin position="512"/>
        <end position="529"/>
    </location>
</feature>
<evidence type="ECO:0000256" key="5">
    <source>
        <dbReference type="ARBA" id="ARBA00022525"/>
    </source>
</evidence>
<feature type="compositionally biased region" description="Polar residues" evidence="15">
    <location>
        <begin position="1119"/>
        <end position="1132"/>
    </location>
</feature>
<dbReference type="GO" id="GO:0051015">
    <property type="term" value="F:actin filament binding"/>
    <property type="evidence" value="ECO:0007669"/>
    <property type="project" value="TreeGrafter"/>
</dbReference>
<feature type="repeat" description="ANK" evidence="14">
    <location>
        <begin position="304"/>
        <end position="336"/>
    </location>
</feature>
<sequence length="1197" mass="132199">MKSMKKLDPFIPPPLCWSHHPHYHPPPAMPDVPLIHRALVAAREGDLQGLQLLRKKQELLQGLHDDFGATCVHYAARGGHVKVLEFLLNKCSMRANVRSFVGATPAHDAAAMGKLPALVWLLRNTDCTLWDRDKDGATVLHIAARYGRRSVLKWLLREAKMPALETTATGALALHYAAAKGCLDCVKLLVESCPELSANTQMENSVTPVYLAAQEGHLDVLKYLVLVAGGSLYLRAKDGMAPIHAAAQMGVLKCVKWMVEEQAVDPNLRDNDGATPVHFAASRGHLETLRWLLKHGGRILLDKHGKSPLNDAAENEHMQCLALLIAHASDPRHQSEPGVSAVLPPTGPAAARTVRRCTCRTPMSNMRPSQSHRRTDSDGCSCQSTGSEESCSLTDDYPSDTTTSSTRSSIPGPGGRGAPHTVLSGWNFYSSHHQSRTPHKNGHRHHSQERLCKANNPNHRRCSSGSSSHSKRMDSGYNGGTGSIHDGATRSPVDTLNGPKEPFFLHEPNMTSDDRVKKLFDNKSKKSSTEDEENSDNNVNNNINNNTNGSQIVTVEVHNSSASEDSNSVSDVSDPIPDYDDQGSQSSSTGNNNTINGRHRGKKASREVSSLSTDEGIYHGEDEDEDELDDEEMHRLVPHHPVEDEEDDEDELHDNEVSFSPHHQEDLVAIRNKRPPPELESPYGGGNHAHVSRRASNPVDAPHEDSKKITENCIKENGTLTVDKPKNNNNASNTNSNGTLSRQQQSSQVVKKAVETVTVQPPPPPPLPVKKTEEPKPVVKPPTPPPLPKSNHAKTDEETSKVKAPPPPPPPDLPPSKLPVPKKSNFDDSQNHHEDDRASQRSDESSVDGSEGKRYIKSTAARRNSHQKTLPFIPPQFNFPPDTNENIRPSEYLRQTKTSGSKHSTLKSNSTLHRAVSMGELAMATKPEKISYGSRTESHETLLDSDSRSRFVQSPVNGKEEPKPHAPLTNTNSNGSNALFTVTVDQLQTVQLKKTDKPSTPERTVLLQKNDLIAELKQTKDIQGVRKMKEERSKIEEVFTADLAQNFKAEKFVDQIPEVDANGCVIPPWKRQMLAKKAAEKAKKEAEEQMIREAEAKKLNSIPPWKRQLMQRKDVPSPVTIQNIHRTLSTPVVKSPEPPQQAQQPPQKEPEPKPKPAPAPVEQPPKPSEQEPQHDDTDDIPPNPWLQQLRKTKSVFR</sequence>
<dbReference type="PROSITE" id="PS50088">
    <property type="entry name" value="ANK_REPEAT"/>
    <property type="match status" value="5"/>
</dbReference>
<evidence type="ECO:0000256" key="6">
    <source>
        <dbReference type="ARBA" id="ARBA00022537"/>
    </source>
</evidence>
<evidence type="ECO:0000313" key="17">
    <source>
        <dbReference type="Proteomes" id="UP001497382"/>
    </source>
</evidence>
<dbReference type="Gene3D" id="1.25.40.20">
    <property type="entry name" value="Ankyrin repeat-containing domain"/>
    <property type="match status" value="3"/>
</dbReference>
<feature type="compositionally biased region" description="Acidic residues" evidence="15">
    <location>
        <begin position="621"/>
        <end position="631"/>
    </location>
</feature>
<dbReference type="GO" id="GO:0005737">
    <property type="term" value="C:cytoplasm"/>
    <property type="evidence" value="ECO:0007669"/>
    <property type="project" value="TreeGrafter"/>
</dbReference>
<evidence type="ECO:0000256" key="11">
    <source>
        <dbReference type="ARBA" id="ARBA00023028"/>
    </source>
</evidence>
<keyword evidence="6" id="KW-1052">Target cell membrane</keyword>
<protein>
    <recommendedName>
        <fullName evidence="18">Espin</fullName>
    </recommendedName>
</protein>
<gene>
    <name evidence="16" type="ORF">LARSCL_LOCUS7367</name>
</gene>
<keyword evidence="17" id="KW-1185">Reference proteome</keyword>
<dbReference type="GO" id="GO:0051017">
    <property type="term" value="P:actin filament bundle assembly"/>
    <property type="evidence" value="ECO:0007669"/>
    <property type="project" value="TreeGrafter"/>
</dbReference>
<feature type="compositionally biased region" description="Pro residues" evidence="15">
    <location>
        <begin position="804"/>
        <end position="818"/>
    </location>
</feature>
<dbReference type="GO" id="GO:0006887">
    <property type="term" value="P:exocytosis"/>
    <property type="evidence" value="ECO:0007669"/>
    <property type="project" value="UniProtKB-KW"/>
</dbReference>
<dbReference type="GO" id="GO:0007605">
    <property type="term" value="P:sensory perception of sound"/>
    <property type="evidence" value="ECO:0007669"/>
    <property type="project" value="UniProtKB-KW"/>
</dbReference>
<dbReference type="GO" id="GO:0090729">
    <property type="term" value="F:toxin activity"/>
    <property type="evidence" value="ECO:0007669"/>
    <property type="project" value="UniProtKB-KW"/>
</dbReference>
<dbReference type="EMBL" id="CAXIEN010000076">
    <property type="protein sequence ID" value="CAL1274264.1"/>
    <property type="molecule type" value="Genomic_DNA"/>
</dbReference>
<evidence type="ECO:0000256" key="14">
    <source>
        <dbReference type="PROSITE-ProRule" id="PRU00023"/>
    </source>
</evidence>
<feature type="compositionally biased region" description="Pro residues" evidence="15">
    <location>
        <begin position="1155"/>
        <end position="1167"/>
    </location>
</feature>
<dbReference type="GO" id="GO:0005576">
    <property type="term" value="C:extracellular region"/>
    <property type="evidence" value="ECO:0007669"/>
    <property type="project" value="UniProtKB-SubCell"/>
</dbReference>
<dbReference type="PANTHER" id="PTHR24153">
    <property type="entry name" value="ESPIN"/>
    <property type="match status" value="1"/>
</dbReference>
<dbReference type="InterPro" id="IPR052420">
    <property type="entry name" value="Espin/Espin-like"/>
</dbReference>
<feature type="compositionally biased region" description="Low complexity" evidence="15">
    <location>
        <begin position="394"/>
        <end position="411"/>
    </location>
</feature>
<organism evidence="16 17">
    <name type="scientific">Larinioides sclopetarius</name>
    <dbReference type="NCBI Taxonomy" id="280406"/>
    <lineage>
        <taxon>Eukaryota</taxon>
        <taxon>Metazoa</taxon>
        <taxon>Ecdysozoa</taxon>
        <taxon>Arthropoda</taxon>
        <taxon>Chelicerata</taxon>
        <taxon>Arachnida</taxon>
        <taxon>Araneae</taxon>
        <taxon>Araneomorphae</taxon>
        <taxon>Entelegynae</taxon>
        <taxon>Araneoidea</taxon>
        <taxon>Araneidae</taxon>
        <taxon>Larinioides</taxon>
    </lineage>
</organism>
<keyword evidence="11" id="KW-0638">Presynaptic neurotoxin</keyword>
<feature type="compositionally biased region" description="Low complexity" evidence="15">
    <location>
        <begin position="727"/>
        <end position="759"/>
    </location>
</feature>
<evidence type="ECO:0000313" key="16">
    <source>
        <dbReference type="EMBL" id="CAL1274264.1"/>
    </source>
</evidence>
<keyword evidence="5" id="KW-0964">Secreted</keyword>
<proteinExistence type="predicted"/>
<evidence type="ECO:0000256" key="3">
    <source>
        <dbReference type="ARBA" id="ARBA00004645"/>
    </source>
</evidence>
<keyword evidence="10" id="KW-1009">Hearing</keyword>
<keyword evidence="7" id="KW-0800">Toxin</keyword>
<dbReference type="InterPro" id="IPR036770">
    <property type="entry name" value="Ankyrin_rpt-contain_sf"/>
</dbReference>
<dbReference type="GO" id="GO:0044231">
    <property type="term" value="C:host cell presynaptic membrane"/>
    <property type="evidence" value="ECO:0007669"/>
    <property type="project" value="UniProtKB-KW"/>
</dbReference>
<keyword evidence="9" id="KW-0677">Repeat</keyword>
<dbReference type="PROSITE" id="PS50297">
    <property type="entry name" value="ANK_REP_REGION"/>
    <property type="match status" value="3"/>
</dbReference>
<feature type="compositionally biased region" description="Acidic residues" evidence="15">
    <location>
        <begin position="643"/>
        <end position="653"/>
    </location>
</feature>
<keyword evidence="8" id="KW-0528">Neurotoxin</keyword>
<dbReference type="Pfam" id="PF12796">
    <property type="entry name" value="Ank_2"/>
    <property type="match status" value="2"/>
</dbReference>
<keyword evidence="13" id="KW-1053">Target membrane</keyword>
<evidence type="ECO:0000256" key="13">
    <source>
        <dbReference type="ARBA" id="ARBA00023298"/>
    </source>
</evidence>